<feature type="compositionally biased region" description="Low complexity" evidence="1">
    <location>
        <begin position="58"/>
        <end position="69"/>
    </location>
</feature>
<keyword evidence="2" id="KW-1133">Transmembrane helix</keyword>
<keyword evidence="2" id="KW-0472">Membrane</keyword>
<accession>A0ABR1K7L8</accession>
<evidence type="ECO:0000313" key="3">
    <source>
        <dbReference type="EMBL" id="KAK7472187.1"/>
    </source>
</evidence>
<feature type="region of interest" description="Disordered" evidence="1">
    <location>
        <begin position="166"/>
        <end position="189"/>
    </location>
</feature>
<proteinExistence type="predicted"/>
<reference evidence="3 4" key="1">
    <citation type="submission" date="2024-01" db="EMBL/GenBank/DDBJ databases">
        <title>A draft genome for the cacao thread blight pathogen Marasmiellus scandens.</title>
        <authorList>
            <person name="Baruah I.K."/>
            <person name="Leung J."/>
            <person name="Bukari Y."/>
            <person name="Amoako-Attah I."/>
            <person name="Meinhardt L.W."/>
            <person name="Bailey B.A."/>
            <person name="Cohen S.P."/>
        </authorList>
    </citation>
    <scope>NUCLEOTIDE SEQUENCE [LARGE SCALE GENOMIC DNA]</scope>
    <source>
        <strain evidence="3 4">GH-19</strain>
    </source>
</reference>
<keyword evidence="2" id="KW-0812">Transmembrane</keyword>
<feature type="compositionally biased region" description="Polar residues" evidence="1">
    <location>
        <begin position="39"/>
        <end position="51"/>
    </location>
</feature>
<dbReference type="Proteomes" id="UP001498398">
    <property type="component" value="Unassembled WGS sequence"/>
</dbReference>
<feature type="region of interest" description="Disordered" evidence="1">
    <location>
        <begin position="1"/>
        <end position="139"/>
    </location>
</feature>
<evidence type="ECO:0000256" key="1">
    <source>
        <dbReference type="SAM" id="MobiDB-lite"/>
    </source>
</evidence>
<dbReference type="EMBL" id="JBANRG010000001">
    <property type="protein sequence ID" value="KAK7472187.1"/>
    <property type="molecule type" value="Genomic_DNA"/>
</dbReference>
<evidence type="ECO:0000313" key="4">
    <source>
        <dbReference type="Proteomes" id="UP001498398"/>
    </source>
</evidence>
<name>A0ABR1K7L8_9AGAR</name>
<keyword evidence="4" id="KW-1185">Reference proteome</keyword>
<sequence>MLTGSVSQSMNNVPPMTTSTGAPDSSLVQSPEPKDNHPLLSSTSVPGSPQTRLIEVNSGSSTESSSGDSHPNPSPTPSLFRSNSGELLSQTPARTSISSNAPSKFVSSPLNPSSSPPPTLFGPKRPHNPHARPNFPRIASEDARTLSMANTLSSRGSMILYRFTDPSDELGLPPPPIQDHPNRASVASSSGDSIISLTSDSKYPSNYNTISERGVVAYAYDPSYDESKTDDIDDELHNPASKETDRISTRGFVNLTALLLLVLGLMALFVIYPAITLTRLNNSKENTIRNCINETGQMEESLPGCATFRVQNAGAVNNADTGTNADVDGGVDAGTVTASAVDADTTVVVKRDQFPIYELVYSTPFNSELESGSESVEVGYEGFDLVFSENDDEASSSTLDKQGGELEIPICAREGDFFVEVRLRPGLDEGWETAFWSYGVWDQRPLPKLAQQHRSSSRRTERRYSVLEVYLPPSEAEMDVDRIRVFQRSSTSSDSCGSSGPRQYLDLADALDLQRT</sequence>
<feature type="transmembrane region" description="Helical" evidence="2">
    <location>
        <begin position="252"/>
        <end position="275"/>
    </location>
</feature>
<feature type="compositionally biased region" description="Polar residues" evidence="1">
    <location>
        <begin position="77"/>
        <end position="106"/>
    </location>
</feature>
<comment type="caution">
    <text evidence="3">The sequence shown here is derived from an EMBL/GenBank/DDBJ whole genome shotgun (WGS) entry which is preliminary data.</text>
</comment>
<organism evidence="3 4">
    <name type="scientific">Marasmiellus scandens</name>
    <dbReference type="NCBI Taxonomy" id="2682957"/>
    <lineage>
        <taxon>Eukaryota</taxon>
        <taxon>Fungi</taxon>
        <taxon>Dikarya</taxon>
        <taxon>Basidiomycota</taxon>
        <taxon>Agaricomycotina</taxon>
        <taxon>Agaricomycetes</taxon>
        <taxon>Agaricomycetidae</taxon>
        <taxon>Agaricales</taxon>
        <taxon>Marasmiineae</taxon>
        <taxon>Omphalotaceae</taxon>
        <taxon>Marasmiellus</taxon>
    </lineage>
</organism>
<gene>
    <name evidence="3" type="ORF">VKT23_000309</name>
</gene>
<feature type="compositionally biased region" description="Polar residues" evidence="1">
    <location>
        <begin position="1"/>
        <end position="29"/>
    </location>
</feature>
<evidence type="ECO:0000256" key="2">
    <source>
        <dbReference type="SAM" id="Phobius"/>
    </source>
</evidence>
<protein>
    <submittedName>
        <fullName evidence="3">Uncharacterized protein</fullName>
    </submittedName>
</protein>